<keyword evidence="3" id="KW-1185">Reference proteome</keyword>
<evidence type="ECO:0008006" key="4">
    <source>
        <dbReference type="Google" id="ProtNLM"/>
    </source>
</evidence>
<accession>A0AAD2Q255</accession>
<evidence type="ECO:0000313" key="3">
    <source>
        <dbReference type="Proteomes" id="UP001295794"/>
    </source>
</evidence>
<dbReference type="Gene3D" id="1.20.1280.50">
    <property type="match status" value="1"/>
</dbReference>
<dbReference type="Pfam" id="PF13540">
    <property type="entry name" value="RCC1_2"/>
    <property type="match status" value="1"/>
</dbReference>
<dbReference type="SUPFAM" id="SSF50985">
    <property type="entry name" value="RCC1/BLIP-II"/>
    <property type="match status" value="1"/>
</dbReference>
<protein>
    <recommendedName>
        <fullName evidence="4">RCC1/BLIP-II</fullName>
    </recommendedName>
</protein>
<dbReference type="Gene3D" id="2.130.10.30">
    <property type="entry name" value="Regulator of chromosome condensation 1/beta-lactamase-inhibitor protein II"/>
    <property type="match status" value="2"/>
</dbReference>
<dbReference type="PANTHER" id="PTHR45982:SF3">
    <property type="entry name" value="F-BOX PROTEIN POF9"/>
    <property type="match status" value="1"/>
</dbReference>
<dbReference type="GO" id="GO:0005085">
    <property type="term" value="F:guanyl-nucleotide exchange factor activity"/>
    <property type="evidence" value="ECO:0007669"/>
    <property type="project" value="TreeGrafter"/>
</dbReference>
<evidence type="ECO:0000256" key="1">
    <source>
        <dbReference type="PROSITE-ProRule" id="PRU00235"/>
    </source>
</evidence>
<reference evidence="2" key="1">
    <citation type="submission" date="2023-11" db="EMBL/GenBank/DDBJ databases">
        <authorList>
            <person name="De Vega J J."/>
            <person name="De Vega J J."/>
        </authorList>
    </citation>
    <scope>NUCLEOTIDE SEQUENCE</scope>
</reference>
<dbReference type="Proteomes" id="UP001295794">
    <property type="component" value="Unassembled WGS sequence"/>
</dbReference>
<dbReference type="PRINTS" id="PR00633">
    <property type="entry name" value="RCCNDNSATION"/>
</dbReference>
<feature type="repeat" description="RCC1" evidence="1">
    <location>
        <begin position="135"/>
        <end position="190"/>
    </location>
</feature>
<feature type="repeat" description="RCC1" evidence="1">
    <location>
        <begin position="76"/>
        <end position="134"/>
    </location>
</feature>
<dbReference type="InterPro" id="IPR036047">
    <property type="entry name" value="F-box-like_dom_sf"/>
</dbReference>
<dbReference type="InterPro" id="IPR000408">
    <property type="entry name" value="Reg_chr_condens"/>
</dbReference>
<gene>
    <name evidence="2" type="ORF">MYCIT1_LOCUS10399</name>
</gene>
<proteinExistence type="predicted"/>
<dbReference type="PROSITE" id="PS50012">
    <property type="entry name" value="RCC1_3"/>
    <property type="match status" value="2"/>
</dbReference>
<dbReference type="AlphaFoldDB" id="A0AAD2Q255"/>
<dbReference type="GO" id="GO:0005737">
    <property type="term" value="C:cytoplasm"/>
    <property type="evidence" value="ECO:0007669"/>
    <property type="project" value="TreeGrafter"/>
</dbReference>
<dbReference type="InterPro" id="IPR009091">
    <property type="entry name" value="RCC1/BLIP-II"/>
</dbReference>
<sequence>MTTIEMLPVELLIDHLVPFFDVQSILRLACTNKFFANLCSDEVFWQRKLQEDFNFSGADTARVSGWQFIYRGLYNPKVFVWGEYTRGRLGLGDKIPKHNRSAGGVPFPTELKIPGVRIVSLVAGGMSFHALDSEGHIFVWGTLDGTTMTLNSDGYSQAGKTAPKPLRLELPSYITQISCGRLHASALSSTGQVWTFVNWGRPFVLASQHITNDSRPVQVECGWGFSSLLTRSNEVFVWWPRSGSMEQETDAKFAEMDDQRQFAARALPDGVIPCVTWELKVDPYRLPPIPSLPRMTETGEEVDGEPKIIKIAGMDANLIALTNHGHVLMFSGLSDEDTVASGRWSYLPNFSELDRVQSVPPFSTDVAPPRTMKITHISANFERFFAYSTGPSSVVLMGNTDATGESIPYIEAALVDKSVISVLVGDWHFAALTSSGKLFTWGAYSNGALGLGDPTQLPAGSPGGFATEAQRLNAIEREAGSPPDTTVPTPVRFDHARKSPKERFCFLACAAGWHTGALAIDLEADDDDELEQEEIQPERRQIFHRRGRGLPLHGPDFPNLPFGGGIFRVGFAGRGASRGGRAM</sequence>
<dbReference type="EMBL" id="CAVNYO010000130">
    <property type="protein sequence ID" value="CAK5267683.1"/>
    <property type="molecule type" value="Genomic_DNA"/>
</dbReference>
<evidence type="ECO:0000313" key="2">
    <source>
        <dbReference type="EMBL" id="CAK5267683.1"/>
    </source>
</evidence>
<dbReference type="InterPro" id="IPR051553">
    <property type="entry name" value="Ran_GTPase-activating"/>
</dbReference>
<dbReference type="PANTHER" id="PTHR45982">
    <property type="entry name" value="REGULATOR OF CHROMOSOME CONDENSATION"/>
    <property type="match status" value="1"/>
</dbReference>
<dbReference type="SUPFAM" id="SSF81383">
    <property type="entry name" value="F-box domain"/>
    <property type="match status" value="1"/>
</dbReference>
<organism evidence="2 3">
    <name type="scientific">Mycena citricolor</name>
    <dbReference type="NCBI Taxonomy" id="2018698"/>
    <lineage>
        <taxon>Eukaryota</taxon>
        <taxon>Fungi</taxon>
        <taxon>Dikarya</taxon>
        <taxon>Basidiomycota</taxon>
        <taxon>Agaricomycotina</taxon>
        <taxon>Agaricomycetes</taxon>
        <taxon>Agaricomycetidae</taxon>
        <taxon>Agaricales</taxon>
        <taxon>Marasmiineae</taxon>
        <taxon>Mycenaceae</taxon>
        <taxon>Mycena</taxon>
    </lineage>
</organism>
<name>A0AAD2Q255_9AGAR</name>
<comment type="caution">
    <text evidence="2">The sequence shown here is derived from an EMBL/GenBank/DDBJ whole genome shotgun (WGS) entry which is preliminary data.</text>
</comment>